<feature type="domain" description="Flagellar assembly protein FliH/Type III secretion system HrpE" evidence="7">
    <location>
        <begin position="127"/>
        <end position="253"/>
    </location>
</feature>
<name>A0ABS4GKJ0_9BACL</name>
<dbReference type="PANTHER" id="PTHR34982:SF1">
    <property type="entry name" value="FLAGELLAR ASSEMBLY PROTEIN FLIH"/>
    <property type="match status" value="1"/>
</dbReference>
<evidence type="ECO:0000259" key="7">
    <source>
        <dbReference type="Pfam" id="PF02108"/>
    </source>
</evidence>
<evidence type="ECO:0000256" key="3">
    <source>
        <dbReference type="ARBA" id="ARBA00022448"/>
    </source>
</evidence>
<dbReference type="Proteomes" id="UP001519343">
    <property type="component" value="Unassembled WGS sequence"/>
</dbReference>
<evidence type="ECO:0000313" key="8">
    <source>
        <dbReference type="EMBL" id="MBP1930788.1"/>
    </source>
</evidence>
<accession>A0ABS4GKJ0</accession>
<comment type="caution">
    <text evidence="8">The sequence shown here is derived from an EMBL/GenBank/DDBJ whole genome shotgun (WGS) entry which is preliminary data.</text>
</comment>
<dbReference type="InterPro" id="IPR051472">
    <property type="entry name" value="T3SS_Stator/FliH"/>
</dbReference>
<comment type="function">
    <text evidence="1">Needed for flagellar regrowth and assembly.</text>
</comment>
<keyword evidence="9" id="KW-1185">Reference proteome</keyword>
<sequence length="265" mass="30415">MSRVYKSGAVPPISELRVYQIPHLSDSLGTDDPVETAVDELQQVRGLADRIISDAEEIARDLIEKAKAETHFEKKKAEEEIARWWNEKQQEVQKIEDEAQRQGYKIGFEEGKQEGYTAAEQEYQGKLTQITGLLEQAFEQKEQIIEEAEPFLLRLSMEIARKVIGQELQTHPETIVEMVRQMITRTKEREQISVHVNPEQFAYVQDQRQQLRAIVDERAELKIVPDPTVTTSGCIIRTSQGSLDARIETQLSEIREALIRLTGDE</sequence>
<dbReference type="EMBL" id="JAGGKT010000001">
    <property type="protein sequence ID" value="MBP1930788.1"/>
    <property type="molecule type" value="Genomic_DNA"/>
</dbReference>
<gene>
    <name evidence="8" type="ORF">J2Z37_000775</name>
</gene>
<evidence type="ECO:0000313" key="9">
    <source>
        <dbReference type="Proteomes" id="UP001519343"/>
    </source>
</evidence>
<organism evidence="8 9">
    <name type="scientific">Ammoniphilus resinae</name>
    <dbReference type="NCBI Taxonomy" id="861532"/>
    <lineage>
        <taxon>Bacteria</taxon>
        <taxon>Bacillati</taxon>
        <taxon>Bacillota</taxon>
        <taxon>Bacilli</taxon>
        <taxon>Bacillales</taxon>
        <taxon>Paenibacillaceae</taxon>
        <taxon>Aneurinibacillus group</taxon>
        <taxon>Ammoniphilus</taxon>
    </lineage>
</organism>
<proteinExistence type="inferred from homology"/>
<dbReference type="InterPro" id="IPR018035">
    <property type="entry name" value="Flagellar_FliH/T3SS_HrpE"/>
</dbReference>
<dbReference type="PANTHER" id="PTHR34982">
    <property type="entry name" value="YOP PROTEINS TRANSLOCATION PROTEIN L"/>
    <property type="match status" value="1"/>
</dbReference>
<dbReference type="Pfam" id="PF02108">
    <property type="entry name" value="FliH"/>
    <property type="match status" value="1"/>
</dbReference>
<evidence type="ECO:0000256" key="2">
    <source>
        <dbReference type="ARBA" id="ARBA00006602"/>
    </source>
</evidence>
<evidence type="ECO:0000256" key="4">
    <source>
        <dbReference type="ARBA" id="ARBA00022795"/>
    </source>
</evidence>
<keyword evidence="4" id="KW-1005">Bacterial flagellum biogenesis</keyword>
<keyword evidence="8" id="KW-0282">Flagellum</keyword>
<keyword evidence="8" id="KW-0966">Cell projection</keyword>
<dbReference type="RefSeq" id="WP_209808856.1">
    <property type="nucleotide sequence ID" value="NZ_JAGGKT010000001.1"/>
</dbReference>
<comment type="similarity">
    <text evidence="2">Belongs to the FliH family.</text>
</comment>
<keyword evidence="3" id="KW-0813">Transport</keyword>
<evidence type="ECO:0000256" key="5">
    <source>
        <dbReference type="ARBA" id="ARBA00022927"/>
    </source>
</evidence>
<keyword evidence="6" id="KW-1006">Bacterial flagellum protein export</keyword>
<reference evidence="8 9" key="1">
    <citation type="submission" date="2021-03" db="EMBL/GenBank/DDBJ databases">
        <title>Genomic Encyclopedia of Type Strains, Phase IV (KMG-IV): sequencing the most valuable type-strain genomes for metagenomic binning, comparative biology and taxonomic classification.</title>
        <authorList>
            <person name="Goeker M."/>
        </authorList>
    </citation>
    <scope>NUCLEOTIDE SEQUENCE [LARGE SCALE GENOMIC DNA]</scope>
    <source>
        <strain evidence="8 9">DSM 24738</strain>
    </source>
</reference>
<keyword evidence="5" id="KW-0653">Protein transport</keyword>
<keyword evidence="8" id="KW-0969">Cilium</keyword>
<evidence type="ECO:0000256" key="1">
    <source>
        <dbReference type="ARBA" id="ARBA00003041"/>
    </source>
</evidence>
<dbReference type="SUPFAM" id="SSF160527">
    <property type="entry name" value="V-type ATPase subunit E-like"/>
    <property type="match status" value="1"/>
</dbReference>
<evidence type="ECO:0000256" key="6">
    <source>
        <dbReference type="ARBA" id="ARBA00023225"/>
    </source>
</evidence>
<protein>
    <submittedName>
        <fullName evidence="8">Flagellar assembly protein FliH</fullName>
    </submittedName>
</protein>